<dbReference type="SUPFAM" id="SSF52266">
    <property type="entry name" value="SGNH hydrolase"/>
    <property type="match status" value="1"/>
</dbReference>
<dbReference type="InterPro" id="IPR005181">
    <property type="entry name" value="SASA"/>
</dbReference>
<dbReference type="InterPro" id="IPR052940">
    <property type="entry name" value="Carb_Esterase_6"/>
</dbReference>
<keyword evidence="1" id="KW-0378">Hydrolase</keyword>
<name>A0ABT2YW91_9RHOB</name>
<reference evidence="3 4" key="1">
    <citation type="submission" date="2022-10" db="EMBL/GenBank/DDBJ databases">
        <title>Defluviimonas sp. nov., isolated from ocean surface water.</title>
        <authorList>
            <person name="He W."/>
            <person name="Wang L."/>
            <person name="Zhang D.-F."/>
        </authorList>
    </citation>
    <scope>NUCLEOTIDE SEQUENCE [LARGE SCALE GENOMIC DNA]</scope>
    <source>
        <strain evidence="3 4">WL0075</strain>
    </source>
</reference>
<dbReference type="PANTHER" id="PTHR31988">
    <property type="entry name" value="ESTERASE, PUTATIVE (DUF303)-RELATED"/>
    <property type="match status" value="1"/>
</dbReference>
<accession>A0ABT2YW91</accession>
<dbReference type="RefSeq" id="WP_263719558.1">
    <property type="nucleotide sequence ID" value="NZ_JAOWLA010000001.1"/>
</dbReference>
<evidence type="ECO:0000256" key="1">
    <source>
        <dbReference type="ARBA" id="ARBA00022801"/>
    </source>
</evidence>
<keyword evidence="4" id="KW-1185">Reference proteome</keyword>
<dbReference type="EMBL" id="JAOWLA010000001">
    <property type="protein sequence ID" value="MCV2863141.1"/>
    <property type="molecule type" value="Genomic_DNA"/>
</dbReference>
<dbReference type="Proteomes" id="UP001652503">
    <property type="component" value="Unassembled WGS sequence"/>
</dbReference>
<evidence type="ECO:0000313" key="4">
    <source>
        <dbReference type="Proteomes" id="UP001652503"/>
    </source>
</evidence>
<comment type="caution">
    <text evidence="3">The sequence shown here is derived from an EMBL/GenBank/DDBJ whole genome shotgun (WGS) entry which is preliminary data.</text>
</comment>
<proteinExistence type="predicted"/>
<sequence>MLQIGINLGDKPHAHGATPGPAPHVFVIAGEANASGRAPEDDATAFPAIARHWSAANAWEPIGSRLCHGPWETAAIARPDPLANFGWARAFASAYQAAHPENPVHLVGVARAGSGFATSQWVKGSAEYNAAIARVNAAMAEAPAGAILKGILWHQGEADSQTQAARDSYEAALNQLITDLRADVTGAGASTPFVLGGHFPKSTLYHSAIQNVCQSRPNQVSHTGYADPSTPSEGTLASLTEADAPTVAALGQSYVAGLAEAAGNAPLGSGGAITLGTITQYALPRLTQSTLSGVSLGTPSPDRLILIAVSARAAAAVTPLSVTVGGVALTRAGTHATDAGLSGTSLFYGRVPEGTSAAVTVKLDSLPGSGQSAIAVLPVHGARPHLANALGQATTALQTTGIFSISAPVSVQPGDLVFAAAAAYSPALATGVIDLSQSVSGSYSGGYYGVHCGAELQIAAGMRTVTCSFDQGVSRASINALVLRPA</sequence>
<dbReference type="Pfam" id="PF03629">
    <property type="entry name" value="SASA"/>
    <property type="match status" value="1"/>
</dbReference>
<gene>
    <name evidence="3" type="ORF">OE647_00145</name>
</gene>
<dbReference type="PANTHER" id="PTHR31988:SF19">
    <property type="entry name" value="9-O-ACETYL-N-ACETYLNEURAMINIC ACID DEACETYLASE-RELATED"/>
    <property type="match status" value="1"/>
</dbReference>
<protein>
    <submittedName>
        <fullName evidence="3">Sialate O-acetylesterase</fullName>
    </submittedName>
</protein>
<evidence type="ECO:0000259" key="2">
    <source>
        <dbReference type="Pfam" id="PF03629"/>
    </source>
</evidence>
<dbReference type="InterPro" id="IPR036514">
    <property type="entry name" value="SGNH_hydro_sf"/>
</dbReference>
<evidence type="ECO:0000313" key="3">
    <source>
        <dbReference type="EMBL" id="MCV2863141.1"/>
    </source>
</evidence>
<organism evidence="3 4">
    <name type="scientific">Albidovulum sediminicola</name>
    <dbReference type="NCBI Taxonomy" id="2984331"/>
    <lineage>
        <taxon>Bacteria</taxon>
        <taxon>Pseudomonadati</taxon>
        <taxon>Pseudomonadota</taxon>
        <taxon>Alphaproteobacteria</taxon>
        <taxon>Rhodobacterales</taxon>
        <taxon>Paracoccaceae</taxon>
        <taxon>Albidovulum</taxon>
    </lineage>
</organism>
<dbReference type="Gene3D" id="3.40.50.1110">
    <property type="entry name" value="SGNH hydrolase"/>
    <property type="match status" value="1"/>
</dbReference>
<feature type="domain" description="Sialate O-acetylesterase" evidence="2">
    <location>
        <begin position="24"/>
        <end position="196"/>
    </location>
</feature>